<dbReference type="KEGG" id="mgin:FRZ54_09400"/>
<proteinExistence type="predicted"/>
<gene>
    <name evidence="1" type="ORF">FRZ54_09400</name>
</gene>
<dbReference type="RefSeq" id="WP_147031364.1">
    <property type="nucleotide sequence ID" value="NZ_CP042436.1"/>
</dbReference>
<dbReference type="OrthoDB" id="799690at2"/>
<dbReference type="Proteomes" id="UP000321479">
    <property type="component" value="Chromosome"/>
</dbReference>
<dbReference type="EMBL" id="CP042436">
    <property type="protein sequence ID" value="QEC62787.1"/>
    <property type="molecule type" value="Genomic_DNA"/>
</dbReference>
<protein>
    <submittedName>
        <fullName evidence="1">Uncharacterized protein</fullName>
    </submittedName>
</protein>
<organism evidence="1 2">
    <name type="scientific">Mucilaginibacter ginsenosidivorans</name>
    <dbReference type="NCBI Taxonomy" id="398053"/>
    <lineage>
        <taxon>Bacteria</taxon>
        <taxon>Pseudomonadati</taxon>
        <taxon>Bacteroidota</taxon>
        <taxon>Sphingobacteriia</taxon>
        <taxon>Sphingobacteriales</taxon>
        <taxon>Sphingobacteriaceae</taxon>
        <taxon>Mucilaginibacter</taxon>
    </lineage>
</organism>
<sequence>MRKPFYFIFMIALCMVLFSLRAVKYKEFHDAPISGKIDTFYHYRDYVILRVDGADYKIMPVPLYDSPEFETTAKIGDLVLKDNDNDGFMLLRKNNEAFEYTVKMF</sequence>
<keyword evidence="2" id="KW-1185">Reference proteome</keyword>
<reference evidence="1 2" key="1">
    <citation type="journal article" date="2017" name="Curr. Microbiol.">
        <title>Mucilaginibacter ginsenosidivorans sp. nov., Isolated from Soil of Ginseng Field.</title>
        <authorList>
            <person name="Kim M.M."/>
            <person name="Siddiqi M.Z."/>
            <person name="Im W.T."/>
        </authorList>
    </citation>
    <scope>NUCLEOTIDE SEQUENCE [LARGE SCALE GENOMIC DNA]</scope>
    <source>
        <strain evidence="1 2">Gsoil 3017</strain>
    </source>
</reference>
<dbReference type="AlphaFoldDB" id="A0A5B8UUI9"/>
<evidence type="ECO:0000313" key="2">
    <source>
        <dbReference type="Proteomes" id="UP000321479"/>
    </source>
</evidence>
<evidence type="ECO:0000313" key="1">
    <source>
        <dbReference type="EMBL" id="QEC62787.1"/>
    </source>
</evidence>
<name>A0A5B8UUI9_9SPHI</name>
<accession>A0A5B8UUI9</accession>